<dbReference type="EMBL" id="JACOOK010000001">
    <property type="protein sequence ID" value="MBC5615741.1"/>
    <property type="molecule type" value="Genomic_DNA"/>
</dbReference>
<dbReference type="Pfam" id="PF00027">
    <property type="entry name" value="cNMP_binding"/>
    <property type="match status" value="1"/>
</dbReference>
<evidence type="ECO:0000313" key="2">
    <source>
        <dbReference type="EMBL" id="MBC5615741.1"/>
    </source>
</evidence>
<keyword evidence="3" id="KW-1185">Reference proteome</keyword>
<dbReference type="SUPFAM" id="SSF51206">
    <property type="entry name" value="cAMP-binding domain-like"/>
    <property type="match status" value="1"/>
</dbReference>
<gene>
    <name evidence="2" type="ORF">H8S08_01730</name>
</gene>
<evidence type="ECO:0000259" key="1">
    <source>
        <dbReference type="Pfam" id="PF00027"/>
    </source>
</evidence>
<dbReference type="Proteomes" id="UP000636891">
    <property type="component" value="Unassembled WGS sequence"/>
</dbReference>
<reference evidence="2 3" key="1">
    <citation type="submission" date="2020-08" db="EMBL/GenBank/DDBJ databases">
        <title>Genome public.</title>
        <authorList>
            <person name="Liu C."/>
            <person name="Sun Q."/>
        </authorList>
    </citation>
    <scope>NUCLEOTIDE SEQUENCE [LARGE SCALE GENOMIC DNA]</scope>
    <source>
        <strain evidence="2 3">New-7</strain>
    </source>
</reference>
<evidence type="ECO:0000313" key="3">
    <source>
        <dbReference type="Proteomes" id="UP000636891"/>
    </source>
</evidence>
<feature type="domain" description="Cyclic nucleotide-binding" evidence="1">
    <location>
        <begin position="27"/>
        <end position="110"/>
    </location>
</feature>
<proteinExistence type="predicted"/>
<sequence>MNRFNRYADRLDVSLLKPLFTERGERRVYGRGEPFLTAGSVPRFVAFVESGVFRYTCLDGRGNEHVVGYAFPDEYVCDYRSFICGTAAVVDIRAVAESVSYLLPCTELERYWESGIEGQRLGRRVAEELFAITYDRLLDFYCKTPEEHYLNLIDRYPGLVDVIPLKELASFIGVTPETVSHIRRKLSSKRKS</sequence>
<dbReference type="InterPro" id="IPR018490">
    <property type="entry name" value="cNMP-bd_dom_sf"/>
</dbReference>
<dbReference type="InterPro" id="IPR014710">
    <property type="entry name" value="RmlC-like_jellyroll"/>
</dbReference>
<organism evidence="2 3">
    <name type="scientific">Alistipes hominis</name>
    <dbReference type="NCBI Taxonomy" id="2763015"/>
    <lineage>
        <taxon>Bacteria</taxon>
        <taxon>Pseudomonadati</taxon>
        <taxon>Bacteroidota</taxon>
        <taxon>Bacteroidia</taxon>
        <taxon>Bacteroidales</taxon>
        <taxon>Rikenellaceae</taxon>
        <taxon>Alistipes</taxon>
    </lineage>
</organism>
<protein>
    <submittedName>
        <fullName evidence="2">Crp/Fnr family transcriptional regulator</fullName>
    </submittedName>
</protein>
<accession>A0ABR7CJ96</accession>
<dbReference type="Gene3D" id="2.60.120.10">
    <property type="entry name" value="Jelly Rolls"/>
    <property type="match status" value="1"/>
</dbReference>
<dbReference type="RefSeq" id="WP_118457985.1">
    <property type="nucleotide sequence ID" value="NZ_JACOOK010000001.1"/>
</dbReference>
<name>A0ABR7CJ96_9BACT</name>
<dbReference type="InterPro" id="IPR000595">
    <property type="entry name" value="cNMP-bd_dom"/>
</dbReference>
<comment type="caution">
    <text evidence="2">The sequence shown here is derived from an EMBL/GenBank/DDBJ whole genome shotgun (WGS) entry which is preliminary data.</text>
</comment>